<evidence type="ECO:0000313" key="2">
    <source>
        <dbReference type="EMBL" id="MBM7127980.1"/>
    </source>
</evidence>
<gene>
    <name evidence="2" type="ORF">ISS99_00455</name>
</gene>
<feature type="signal peptide" evidence="1">
    <location>
        <begin position="1"/>
        <end position="23"/>
    </location>
</feature>
<evidence type="ECO:0000313" key="3">
    <source>
        <dbReference type="Proteomes" id="UP001430193"/>
    </source>
</evidence>
<feature type="chain" id="PRO_5045800570" evidence="1">
    <location>
        <begin position="24"/>
        <end position="190"/>
    </location>
</feature>
<sequence length="190" mass="20879">MAKLAWRLFTSGILAFICSGAHSAPRQLMLFGAPLKGASRPQLREVFRAHGLAPIREDDQYWYDEYNPTSVLEGASSLAVGYVAATHKFAVAEYKFSGTMDTQLVARVINLIESKYGAPSSRSGNINLGDVLATWNFPNGMKITVSRDWPDTTTFLDYVDVTANTAMQAEIDAEKQRQAKEKASSESSAF</sequence>
<protein>
    <submittedName>
        <fullName evidence="2">Uncharacterized protein</fullName>
    </submittedName>
</protein>
<keyword evidence="3" id="KW-1185">Reference proteome</keyword>
<comment type="caution">
    <text evidence="2">The sequence shown here is derived from an EMBL/GenBank/DDBJ whole genome shotgun (WGS) entry which is preliminary data.</text>
</comment>
<accession>A0ABS2K9V4</accession>
<dbReference type="Proteomes" id="UP001430193">
    <property type="component" value="Unassembled WGS sequence"/>
</dbReference>
<reference evidence="2" key="1">
    <citation type="submission" date="2020-10" db="EMBL/GenBank/DDBJ databases">
        <title>Phylogeny of dyella-like bacteria.</title>
        <authorList>
            <person name="Fu J."/>
        </authorList>
    </citation>
    <scope>NUCLEOTIDE SEQUENCE</scope>
    <source>
        <strain evidence="2">DHON07</strain>
    </source>
</reference>
<name>A0ABS2K9V4_9GAMM</name>
<keyword evidence="1" id="KW-0732">Signal</keyword>
<dbReference type="RefSeq" id="WP_204629599.1">
    <property type="nucleotide sequence ID" value="NZ_BSOC01000013.1"/>
</dbReference>
<dbReference type="EMBL" id="JADIKF010000028">
    <property type="protein sequence ID" value="MBM7127980.1"/>
    <property type="molecule type" value="Genomic_DNA"/>
</dbReference>
<proteinExistence type="predicted"/>
<evidence type="ECO:0000256" key="1">
    <source>
        <dbReference type="SAM" id="SignalP"/>
    </source>
</evidence>
<organism evidence="2 3">
    <name type="scientific">Dyella mobilis</name>
    <dbReference type="NCBI Taxonomy" id="1849582"/>
    <lineage>
        <taxon>Bacteria</taxon>
        <taxon>Pseudomonadati</taxon>
        <taxon>Pseudomonadota</taxon>
        <taxon>Gammaproteobacteria</taxon>
        <taxon>Lysobacterales</taxon>
        <taxon>Rhodanobacteraceae</taxon>
        <taxon>Dyella</taxon>
    </lineage>
</organism>